<feature type="repeat" description="WD" evidence="3">
    <location>
        <begin position="374"/>
        <end position="399"/>
    </location>
</feature>
<feature type="repeat" description="WD" evidence="3">
    <location>
        <begin position="513"/>
        <end position="543"/>
    </location>
</feature>
<dbReference type="InterPro" id="IPR020472">
    <property type="entry name" value="WD40_PAC1"/>
</dbReference>
<protein>
    <submittedName>
        <fullName evidence="4">Uncharacterized protein</fullName>
    </submittedName>
</protein>
<keyword evidence="2" id="KW-0677">Repeat</keyword>
<dbReference type="Proteomes" id="UP000188354">
    <property type="component" value="Chromosome LG12"/>
</dbReference>
<evidence type="ECO:0000313" key="5">
    <source>
        <dbReference type="Proteomes" id="UP000188354"/>
    </source>
</evidence>
<dbReference type="SMART" id="SM00320">
    <property type="entry name" value="WD40"/>
    <property type="match status" value="6"/>
</dbReference>
<dbReference type="InterPro" id="IPR015943">
    <property type="entry name" value="WD40/YVTN_repeat-like_dom_sf"/>
</dbReference>
<dbReference type="Gene3D" id="2.130.10.10">
    <property type="entry name" value="YVTN repeat-like/Quinoprotein amine dehydrogenase"/>
    <property type="match status" value="1"/>
</dbReference>
<evidence type="ECO:0000256" key="2">
    <source>
        <dbReference type="ARBA" id="ARBA00022737"/>
    </source>
</evidence>
<sequence>MMSSSEGDNDIFFDSMDSLIAQDCGFAKQEFGSESYGCRYGYGYEIWVNEPLSVKERRGQFLQTIGLADTSASKIYSKEKMVFLERIKECSGAVSNACSSHTDQLFEKPVLSGCKSASEAEVLLDGLKGRPQHKPDACFEGRVCELSFTAQEHRHRDAEAREEFQDFEMGIKKMKNWWKRFVHFKKDSEGKVRSKLNTGTNRTRKVKVRQNKKRFLEFSGLYTGQQIRAHKGLIWTMKFSPSGLYLASGGEDGVVRIWRIISRDTSSICFTTEDSTASKVKHDNSYPWKKHSSQSFIFLPNKIFQIEEPPLQEFYGHSSDVLDLAWSNSDILLSSSMDKTVRLWQIGCNHCLSVFHHNDYDITIIVSLLLMEAVTCVQFNPVDDKYFISGSIDGKVRIWGICEERVVDWADIRDVISAISYQHDGKGFVVGSVTGACHVYVASGKYFQLEAQILVHGKKRASGTKITGIQFSENNHQRIMITSEDSKICIFNGIELVHKYRALPKSGSQIHGSFTSSGKHIISVGEDSHVYVWNYSDSRNAFSKPRKSEYTCEYFFSSGVTVAIPWSGMNAEQRSSCRNFAQRSSETQNQLEAAPCKISERFSLGSWFSIDGTCRGSTTWPEEKLPRWDLPLARDEYEHQKLYHNDTCFDRGVSETWGLSIVVADCDGTIKTFHNFGLPIRL</sequence>
<evidence type="ECO:0000256" key="3">
    <source>
        <dbReference type="PROSITE-ProRule" id="PRU00221"/>
    </source>
</evidence>
<feature type="repeat" description="WD" evidence="3">
    <location>
        <begin position="227"/>
        <end position="268"/>
    </location>
</feature>
<reference evidence="4 5" key="1">
    <citation type="journal article" date="2017" name="Plant Biotechnol. J.">
        <title>A comprehensive draft genome sequence for lupin (Lupinus angustifolius), an emerging health food: insights into plant-microbe interactions and legume evolution.</title>
        <authorList>
            <person name="Hane J.K."/>
            <person name="Ming Y."/>
            <person name="Kamphuis L.G."/>
            <person name="Nelson M.N."/>
            <person name="Garg G."/>
            <person name="Atkins C.A."/>
            <person name="Bayer P.E."/>
            <person name="Bravo A."/>
            <person name="Bringans S."/>
            <person name="Cannon S."/>
            <person name="Edwards D."/>
            <person name="Foley R."/>
            <person name="Gao L.L."/>
            <person name="Harrison M.J."/>
            <person name="Huang W."/>
            <person name="Hurgobin B."/>
            <person name="Li S."/>
            <person name="Liu C.W."/>
            <person name="McGrath A."/>
            <person name="Morahan G."/>
            <person name="Murray J."/>
            <person name="Weller J."/>
            <person name="Jian J."/>
            <person name="Singh K.B."/>
        </authorList>
    </citation>
    <scope>NUCLEOTIDE SEQUENCE [LARGE SCALE GENOMIC DNA]</scope>
    <source>
        <strain evidence="5">cv. Tanjil</strain>
        <tissue evidence="4">Whole plant</tissue>
    </source>
</reference>
<dbReference type="Gramene" id="OIW00467">
    <property type="protein sequence ID" value="OIW00467"/>
    <property type="gene ID" value="TanjilG_05817"/>
</dbReference>
<dbReference type="InterPro" id="IPR001680">
    <property type="entry name" value="WD40_rpt"/>
</dbReference>
<dbReference type="PROSITE" id="PS50294">
    <property type="entry name" value="WD_REPEATS_REGION"/>
    <property type="match status" value="2"/>
</dbReference>
<keyword evidence="5" id="KW-1185">Reference proteome</keyword>
<dbReference type="InterPro" id="IPR040324">
    <property type="entry name" value="WDR44/Dgr2"/>
</dbReference>
<gene>
    <name evidence="4" type="ORF">TanjilG_05817</name>
</gene>
<dbReference type="PRINTS" id="PR00320">
    <property type="entry name" value="GPROTEINBRPT"/>
</dbReference>
<dbReference type="AlphaFoldDB" id="A0A4P1R3J6"/>
<name>A0A4P1R3J6_LUPAN</name>
<dbReference type="PROSITE" id="PS50082">
    <property type="entry name" value="WD_REPEATS_2"/>
    <property type="match status" value="4"/>
</dbReference>
<evidence type="ECO:0000313" key="4">
    <source>
        <dbReference type="EMBL" id="OIW00467.1"/>
    </source>
</evidence>
<proteinExistence type="predicted"/>
<feature type="repeat" description="WD" evidence="3">
    <location>
        <begin position="314"/>
        <end position="346"/>
    </location>
</feature>
<organism evidence="4 5">
    <name type="scientific">Lupinus angustifolius</name>
    <name type="common">Narrow-leaved blue lupine</name>
    <dbReference type="NCBI Taxonomy" id="3871"/>
    <lineage>
        <taxon>Eukaryota</taxon>
        <taxon>Viridiplantae</taxon>
        <taxon>Streptophyta</taxon>
        <taxon>Embryophyta</taxon>
        <taxon>Tracheophyta</taxon>
        <taxon>Spermatophyta</taxon>
        <taxon>Magnoliopsida</taxon>
        <taxon>eudicotyledons</taxon>
        <taxon>Gunneridae</taxon>
        <taxon>Pentapetalae</taxon>
        <taxon>rosids</taxon>
        <taxon>fabids</taxon>
        <taxon>Fabales</taxon>
        <taxon>Fabaceae</taxon>
        <taxon>Papilionoideae</taxon>
        <taxon>50 kb inversion clade</taxon>
        <taxon>genistoids sensu lato</taxon>
        <taxon>core genistoids</taxon>
        <taxon>Genisteae</taxon>
        <taxon>Lupinus</taxon>
    </lineage>
</organism>
<dbReference type="PANTHER" id="PTHR14221">
    <property type="entry name" value="WD REPEAT DOMAIN 44"/>
    <property type="match status" value="1"/>
</dbReference>
<keyword evidence="1 3" id="KW-0853">WD repeat</keyword>
<dbReference type="InterPro" id="IPR036322">
    <property type="entry name" value="WD40_repeat_dom_sf"/>
</dbReference>
<evidence type="ECO:0000256" key="1">
    <source>
        <dbReference type="ARBA" id="ARBA00022574"/>
    </source>
</evidence>
<dbReference type="EMBL" id="CM007372">
    <property type="protein sequence ID" value="OIW00467.1"/>
    <property type="molecule type" value="Genomic_DNA"/>
</dbReference>
<dbReference type="SUPFAM" id="SSF50978">
    <property type="entry name" value="WD40 repeat-like"/>
    <property type="match status" value="1"/>
</dbReference>
<accession>A0A4P1R3J6</accession>
<dbReference type="PANTHER" id="PTHR14221:SF46">
    <property type="entry name" value="TRANSCRIPTION FACTOR WD40-LIKE FAMILY-RELATED"/>
    <property type="match status" value="1"/>
</dbReference>
<dbReference type="Pfam" id="PF00400">
    <property type="entry name" value="WD40"/>
    <property type="match status" value="3"/>
</dbReference>